<evidence type="ECO:0000313" key="1">
    <source>
        <dbReference type="EMBL" id="MBX44384.1"/>
    </source>
</evidence>
<protein>
    <submittedName>
        <fullName evidence="1">Uncharacterized protein</fullName>
    </submittedName>
</protein>
<reference evidence="1" key="1">
    <citation type="submission" date="2018-02" db="EMBL/GenBank/DDBJ databases">
        <title>Rhizophora mucronata_Transcriptome.</title>
        <authorList>
            <person name="Meera S.P."/>
            <person name="Sreeshan A."/>
            <person name="Augustine A."/>
        </authorList>
    </citation>
    <scope>NUCLEOTIDE SEQUENCE</scope>
    <source>
        <tissue evidence="1">Leaf</tissue>
    </source>
</reference>
<sequence length="16" mass="1866">MRPSKITSPFSFPSFH</sequence>
<name>A0A2P2NPP3_RHIMU</name>
<organism evidence="1">
    <name type="scientific">Rhizophora mucronata</name>
    <name type="common">Asiatic mangrove</name>
    <dbReference type="NCBI Taxonomy" id="61149"/>
    <lineage>
        <taxon>Eukaryota</taxon>
        <taxon>Viridiplantae</taxon>
        <taxon>Streptophyta</taxon>
        <taxon>Embryophyta</taxon>
        <taxon>Tracheophyta</taxon>
        <taxon>Spermatophyta</taxon>
        <taxon>Magnoliopsida</taxon>
        <taxon>eudicotyledons</taxon>
        <taxon>Gunneridae</taxon>
        <taxon>Pentapetalae</taxon>
        <taxon>rosids</taxon>
        <taxon>fabids</taxon>
        <taxon>Malpighiales</taxon>
        <taxon>Rhizophoraceae</taxon>
        <taxon>Rhizophora</taxon>
    </lineage>
</organism>
<proteinExistence type="predicted"/>
<dbReference type="AlphaFoldDB" id="A0A2P2NPP3"/>
<dbReference type="EMBL" id="GGEC01063900">
    <property type="protein sequence ID" value="MBX44384.1"/>
    <property type="molecule type" value="Transcribed_RNA"/>
</dbReference>
<accession>A0A2P2NPP3</accession>